<gene>
    <name evidence="2" type="ORF">A2557_03900</name>
</gene>
<protein>
    <recommendedName>
        <fullName evidence="1">HPr kinase/phosphorylase C-terminal domain-containing protein</fullName>
    </recommendedName>
</protein>
<comment type="caution">
    <text evidence="2">The sequence shown here is derived from an EMBL/GenBank/DDBJ whole genome shotgun (WGS) entry which is preliminary data.</text>
</comment>
<evidence type="ECO:0000313" key="3">
    <source>
        <dbReference type="Proteomes" id="UP000177583"/>
    </source>
</evidence>
<proteinExistence type="predicted"/>
<dbReference type="EMBL" id="MFNF01000042">
    <property type="protein sequence ID" value="OGH00827.1"/>
    <property type="molecule type" value="Genomic_DNA"/>
</dbReference>
<dbReference type="NCBIfam" id="TIGR04355">
    <property type="entry name" value="HprK_rel_B"/>
    <property type="match status" value="1"/>
</dbReference>
<dbReference type="Gene3D" id="3.40.50.300">
    <property type="entry name" value="P-loop containing nucleotide triphosphate hydrolases"/>
    <property type="match status" value="1"/>
</dbReference>
<sequence>MNKSLRPTLADLADSLVAEVEFDHHLDLNLAGAQVRVKTNSLMLVTSLQHYFAPFVAQPKSIDFEILAIEGPNLDLDLPFVPWEPEPGKSRVKEEFVDLVGGRVVRKQKTGLVFLFGGGTNIAIGQCKENDNQVINFVNNRFIELLLNKDATLGHAAAVRVNNRGIALAGFSGMGKSTLALHLLSRGADFVSNDRLMVQKVNEGLMMFGVPKLPRINPGTALSNPDLRQILSEEEIERFSQLEPDDLWELEHKYDVYLDRCFSHSRFLLNGWMDALVILNWQRVDRPMEIHEVNLREKPYLLGAFRKDPGAFFLANDPVHPPQFNEERYLKQLESCRVYEITGGVDFEKAALSCLNLTERSKH</sequence>
<dbReference type="InterPro" id="IPR011104">
    <property type="entry name" value="Hpr_kin/Pase_C"/>
</dbReference>
<reference evidence="2 3" key="1">
    <citation type="journal article" date="2016" name="Nat. Commun.">
        <title>Thousands of microbial genomes shed light on interconnected biogeochemical processes in an aquifer system.</title>
        <authorList>
            <person name="Anantharaman K."/>
            <person name="Brown C.T."/>
            <person name="Hug L.A."/>
            <person name="Sharon I."/>
            <person name="Castelle C.J."/>
            <person name="Probst A.J."/>
            <person name="Thomas B.C."/>
            <person name="Singh A."/>
            <person name="Wilkins M.J."/>
            <person name="Karaoz U."/>
            <person name="Brodie E.L."/>
            <person name="Williams K.H."/>
            <person name="Hubbard S.S."/>
            <person name="Banfield J.F."/>
        </authorList>
    </citation>
    <scope>NUCLEOTIDE SEQUENCE [LARGE SCALE GENOMIC DNA]</scope>
</reference>
<dbReference type="Proteomes" id="UP000177583">
    <property type="component" value="Unassembled WGS sequence"/>
</dbReference>
<evidence type="ECO:0000259" key="1">
    <source>
        <dbReference type="Pfam" id="PF07475"/>
    </source>
</evidence>
<organism evidence="2 3">
    <name type="scientific">Candidatus Lambdaproteobacteria bacterium RIFOXYD2_FULL_56_26</name>
    <dbReference type="NCBI Taxonomy" id="1817773"/>
    <lineage>
        <taxon>Bacteria</taxon>
        <taxon>Pseudomonadati</taxon>
        <taxon>Pseudomonadota</taxon>
        <taxon>Candidatus Lambdaproteobacteria</taxon>
    </lineage>
</organism>
<dbReference type="InterPro" id="IPR027417">
    <property type="entry name" value="P-loop_NTPase"/>
</dbReference>
<dbReference type="SUPFAM" id="SSF53795">
    <property type="entry name" value="PEP carboxykinase-like"/>
    <property type="match status" value="1"/>
</dbReference>
<name>A0A1F6GRL0_9PROT</name>
<dbReference type="GO" id="GO:0006109">
    <property type="term" value="P:regulation of carbohydrate metabolic process"/>
    <property type="evidence" value="ECO:0007669"/>
    <property type="project" value="InterPro"/>
</dbReference>
<evidence type="ECO:0000313" key="2">
    <source>
        <dbReference type="EMBL" id="OGH00827.1"/>
    </source>
</evidence>
<dbReference type="GO" id="GO:0005524">
    <property type="term" value="F:ATP binding"/>
    <property type="evidence" value="ECO:0007669"/>
    <property type="project" value="InterPro"/>
</dbReference>
<feature type="domain" description="HPr kinase/phosphorylase C-terminal" evidence="1">
    <location>
        <begin position="153"/>
        <end position="205"/>
    </location>
</feature>
<accession>A0A1F6GRL0</accession>
<dbReference type="Pfam" id="PF07475">
    <property type="entry name" value="Hpr_kinase_C"/>
    <property type="match status" value="1"/>
</dbReference>
<dbReference type="GO" id="GO:0000155">
    <property type="term" value="F:phosphorelay sensor kinase activity"/>
    <property type="evidence" value="ECO:0007669"/>
    <property type="project" value="InterPro"/>
</dbReference>
<dbReference type="InterPro" id="IPR027597">
    <property type="entry name" value="HprK-rel_B"/>
</dbReference>
<dbReference type="AlphaFoldDB" id="A0A1F6GRL0"/>